<comment type="cofactor">
    <cofactor evidence="1 5">
        <name>heme</name>
        <dbReference type="ChEBI" id="CHEBI:30413"/>
    </cofactor>
</comment>
<dbReference type="EMBL" id="ML996583">
    <property type="protein sequence ID" value="KAF2753658.1"/>
    <property type="molecule type" value="Genomic_DNA"/>
</dbReference>
<dbReference type="PANTHER" id="PTHR24305:SF232">
    <property type="entry name" value="P450, PUTATIVE (EUROFUNG)-RELATED"/>
    <property type="match status" value="1"/>
</dbReference>
<dbReference type="PRINTS" id="PR00463">
    <property type="entry name" value="EP450I"/>
</dbReference>
<dbReference type="GeneID" id="54486880"/>
<keyword evidence="7" id="KW-0732">Signal</keyword>
<keyword evidence="5 6" id="KW-0349">Heme</keyword>
<evidence type="ECO:0000256" key="1">
    <source>
        <dbReference type="ARBA" id="ARBA00001971"/>
    </source>
</evidence>
<dbReference type="SUPFAM" id="SSF48264">
    <property type="entry name" value="Cytochrome P450"/>
    <property type="match status" value="1"/>
</dbReference>
<dbReference type="Gene3D" id="1.10.630.10">
    <property type="entry name" value="Cytochrome P450"/>
    <property type="match status" value="1"/>
</dbReference>
<evidence type="ECO:0000256" key="2">
    <source>
        <dbReference type="ARBA" id="ARBA00010617"/>
    </source>
</evidence>
<keyword evidence="6" id="KW-0503">Monooxygenase</keyword>
<sequence>MPVPNYLALGAVLLLVTLYLLCLPRPIPGIPFRKNASRSILGDMPAMAKHSRETGQVWDWIVSQTVSLNLPIVQVFARPLAKPWVILSDFRESQDILMRRTREFDRSTHAGEIFQGLLPDHHNSMLSTAPQFKTHRKLIQDLMTTAFLNEVAAPRIYGAFAALCDLWVHKVRLSEGHPFSAYHDVERATLDAIWMAVFPLAQQDGLNARQQQLLSTIPDMNTSMCASKDDPVEFPESPMPHAQQSILTLTQSLEISMKSPFPRLAHWFLRRRSYMREARTYKENMIVRELEKAKLRFTGGLDGGQETRCAMDFVLRRELMSAAKEDRAPKHDTRMLFDELFGLLVAGHDTTSSTTSWALKLLTDNPSVQRNLRSAMRAGFPEANAGQRWPTVLEIVKARIPYLDASQEEIFRRSIVQPFVARQAAVNTVVLGHRVPKAKGRTGSWNSSDIHLFQPERWLRQEANEVVFDQNAGPMLSFGLGPRACFARRMAYLEMKIALVLLVWNFEFQTVPTTLSSYEAVDKLTHQPVQCYIRLRKL</sequence>
<keyword evidence="4 5" id="KW-0408">Iron</keyword>
<dbReference type="InterPro" id="IPR002401">
    <property type="entry name" value="Cyt_P450_E_grp-I"/>
</dbReference>
<name>A0A6A6VSL2_9PEZI</name>
<dbReference type="GO" id="GO:0016705">
    <property type="term" value="F:oxidoreductase activity, acting on paired donors, with incorporation or reduction of molecular oxygen"/>
    <property type="evidence" value="ECO:0007669"/>
    <property type="project" value="InterPro"/>
</dbReference>
<dbReference type="InterPro" id="IPR036396">
    <property type="entry name" value="Cyt_P450_sf"/>
</dbReference>
<feature type="signal peptide" evidence="7">
    <location>
        <begin position="1"/>
        <end position="29"/>
    </location>
</feature>
<evidence type="ECO:0000313" key="8">
    <source>
        <dbReference type="EMBL" id="KAF2753658.1"/>
    </source>
</evidence>
<gene>
    <name evidence="8" type="ORF">EJ05DRAFT_489846</name>
</gene>
<evidence type="ECO:0000256" key="4">
    <source>
        <dbReference type="ARBA" id="ARBA00023004"/>
    </source>
</evidence>
<dbReference type="Pfam" id="PF00067">
    <property type="entry name" value="p450"/>
    <property type="match status" value="1"/>
</dbReference>
<protein>
    <submittedName>
        <fullName evidence="8">Cytochrome P450</fullName>
    </submittedName>
</protein>
<evidence type="ECO:0000256" key="3">
    <source>
        <dbReference type="ARBA" id="ARBA00022723"/>
    </source>
</evidence>
<reference evidence="8" key="1">
    <citation type="journal article" date="2020" name="Stud. Mycol.">
        <title>101 Dothideomycetes genomes: a test case for predicting lifestyles and emergence of pathogens.</title>
        <authorList>
            <person name="Haridas S."/>
            <person name="Albert R."/>
            <person name="Binder M."/>
            <person name="Bloem J."/>
            <person name="Labutti K."/>
            <person name="Salamov A."/>
            <person name="Andreopoulos B."/>
            <person name="Baker S."/>
            <person name="Barry K."/>
            <person name="Bills G."/>
            <person name="Bluhm B."/>
            <person name="Cannon C."/>
            <person name="Castanera R."/>
            <person name="Culley D."/>
            <person name="Daum C."/>
            <person name="Ezra D."/>
            <person name="Gonzalez J."/>
            <person name="Henrissat B."/>
            <person name="Kuo A."/>
            <person name="Liang C."/>
            <person name="Lipzen A."/>
            <person name="Lutzoni F."/>
            <person name="Magnuson J."/>
            <person name="Mondo S."/>
            <person name="Nolan M."/>
            <person name="Ohm R."/>
            <person name="Pangilinan J."/>
            <person name="Park H.-J."/>
            <person name="Ramirez L."/>
            <person name="Alfaro M."/>
            <person name="Sun H."/>
            <person name="Tritt A."/>
            <person name="Yoshinaga Y."/>
            <person name="Zwiers L.-H."/>
            <person name="Turgeon B."/>
            <person name="Goodwin S."/>
            <person name="Spatafora J."/>
            <person name="Crous P."/>
            <person name="Grigoriev I."/>
        </authorList>
    </citation>
    <scope>NUCLEOTIDE SEQUENCE</scope>
    <source>
        <strain evidence="8">CBS 121739</strain>
    </source>
</reference>
<dbReference type="PROSITE" id="PS00086">
    <property type="entry name" value="CYTOCHROME_P450"/>
    <property type="match status" value="1"/>
</dbReference>
<evidence type="ECO:0000313" key="9">
    <source>
        <dbReference type="Proteomes" id="UP000799437"/>
    </source>
</evidence>
<dbReference type="PANTHER" id="PTHR24305">
    <property type="entry name" value="CYTOCHROME P450"/>
    <property type="match status" value="1"/>
</dbReference>
<feature type="binding site" description="axial binding residue" evidence="5">
    <location>
        <position position="485"/>
    </location>
    <ligand>
        <name>heme</name>
        <dbReference type="ChEBI" id="CHEBI:30413"/>
    </ligand>
    <ligandPart>
        <name>Fe</name>
        <dbReference type="ChEBI" id="CHEBI:18248"/>
    </ligandPart>
</feature>
<organism evidence="8 9">
    <name type="scientific">Pseudovirgaria hyperparasitica</name>
    <dbReference type="NCBI Taxonomy" id="470096"/>
    <lineage>
        <taxon>Eukaryota</taxon>
        <taxon>Fungi</taxon>
        <taxon>Dikarya</taxon>
        <taxon>Ascomycota</taxon>
        <taxon>Pezizomycotina</taxon>
        <taxon>Dothideomycetes</taxon>
        <taxon>Dothideomycetes incertae sedis</taxon>
        <taxon>Acrospermales</taxon>
        <taxon>Acrospermaceae</taxon>
        <taxon>Pseudovirgaria</taxon>
    </lineage>
</organism>
<dbReference type="GO" id="GO:0004497">
    <property type="term" value="F:monooxygenase activity"/>
    <property type="evidence" value="ECO:0007669"/>
    <property type="project" value="UniProtKB-KW"/>
</dbReference>
<proteinExistence type="inferred from homology"/>
<feature type="chain" id="PRO_5025407069" evidence="7">
    <location>
        <begin position="30"/>
        <end position="538"/>
    </location>
</feature>
<dbReference type="AlphaFoldDB" id="A0A6A6VSL2"/>
<comment type="similarity">
    <text evidence="2 6">Belongs to the cytochrome P450 family.</text>
</comment>
<evidence type="ECO:0000256" key="6">
    <source>
        <dbReference type="RuleBase" id="RU000461"/>
    </source>
</evidence>
<keyword evidence="9" id="KW-1185">Reference proteome</keyword>
<dbReference type="InterPro" id="IPR017972">
    <property type="entry name" value="Cyt_P450_CS"/>
</dbReference>
<keyword evidence="3 5" id="KW-0479">Metal-binding</keyword>
<dbReference type="InterPro" id="IPR050121">
    <property type="entry name" value="Cytochrome_P450_monoxygenase"/>
</dbReference>
<keyword evidence="6" id="KW-0560">Oxidoreductase</keyword>
<accession>A0A6A6VSL2</accession>
<dbReference type="OrthoDB" id="1470350at2759"/>
<evidence type="ECO:0000256" key="5">
    <source>
        <dbReference type="PIRSR" id="PIRSR602401-1"/>
    </source>
</evidence>
<dbReference type="Proteomes" id="UP000799437">
    <property type="component" value="Unassembled WGS sequence"/>
</dbReference>
<evidence type="ECO:0000256" key="7">
    <source>
        <dbReference type="SAM" id="SignalP"/>
    </source>
</evidence>
<dbReference type="PRINTS" id="PR00385">
    <property type="entry name" value="P450"/>
</dbReference>
<dbReference type="GO" id="GO:0020037">
    <property type="term" value="F:heme binding"/>
    <property type="evidence" value="ECO:0007669"/>
    <property type="project" value="InterPro"/>
</dbReference>
<dbReference type="GO" id="GO:0005506">
    <property type="term" value="F:iron ion binding"/>
    <property type="evidence" value="ECO:0007669"/>
    <property type="project" value="InterPro"/>
</dbReference>
<dbReference type="RefSeq" id="XP_033596109.1">
    <property type="nucleotide sequence ID" value="XM_033745826.1"/>
</dbReference>
<dbReference type="InterPro" id="IPR001128">
    <property type="entry name" value="Cyt_P450"/>
</dbReference>